<gene>
    <name evidence="1" type="ORF">G5V65_14995</name>
</gene>
<organism evidence="1 2">
    <name type="scientific">Paragemmobacter kunshanensis</name>
    <dbReference type="NCBI Taxonomy" id="2583234"/>
    <lineage>
        <taxon>Bacteria</taxon>
        <taxon>Pseudomonadati</taxon>
        <taxon>Pseudomonadota</taxon>
        <taxon>Alphaproteobacteria</taxon>
        <taxon>Rhodobacterales</taxon>
        <taxon>Paracoccaceae</taxon>
        <taxon>Paragemmobacter</taxon>
    </lineage>
</organism>
<keyword evidence="2" id="KW-1185">Reference proteome</keyword>
<sequence>MMDARTKTVIASFMALFGILALAAWASLNQAQPNAALTRAVFGQTE</sequence>
<dbReference type="Proteomes" id="UP000474758">
    <property type="component" value="Unassembled WGS sequence"/>
</dbReference>
<proteinExistence type="predicted"/>
<reference evidence="1 2" key="1">
    <citation type="submission" date="2020-02" db="EMBL/GenBank/DDBJ databases">
        <title>Rhodobacter translucens sp. nov., a novel bacterium isolated from activated sludge.</title>
        <authorList>
            <person name="Liu J."/>
        </authorList>
    </citation>
    <scope>NUCLEOTIDE SEQUENCE [LARGE SCALE GENOMIC DNA]</scope>
    <source>
        <strain evidence="1 2">HX-7-19</strain>
    </source>
</reference>
<dbReference type="EMBL" id="JAALFE010000015">
    <property type="protein sequence ID" value="NGQ92204.1"/>
    <property type="molecule type" value="Genomic_DNA"/>
</dbReference>
<accession>A0A6M1U3P0</accession>
<name>A0A6M1U3P0_9RHOB</name>
<evidence type="ECO:0000313" key="1">
    <source>
        <dbReference type="EMBL" id="NGQ92204.1"/>
    </source>
</evidence>
<dbReference type="AlphaFoldDB" id="A0A6M1U3P0"/>
<evidence type="ECO:0000313" key="2">
    <source>
        <dbReference type="Proteomes" id="UP000474758"/>
    </source>
</evidence>
<dbReference type="RefSeq" id="WP_165051616.1">
    <property type="nucleotide sequence ID" value="NZ_JAALFE010000015.1"/>
</dbReference>
<comment type="caution">
    <text evidence="1">The sequence shown here is derived from an EMBL/GenBank/DDBJ whole genome shotgun (WGS) entry which is preliminary data.</text>
</comment>
<protein>
    <submittedName>
        <fullName evidence="1">Uncharacterized protein</fullName>
    </submittedName>
</protein>